<evidence type="ECO:0000256" key="4">
    <source>
        <dbReference type="ARBA" id="ARBA00022989"/>
    </source>
</evidence>
<dbReference type="eggNOG" id="KOG4473">
    <property type="taxonomic scope" value="Eukaryota"/>
</dbReference>
<feature type="transmembrane region" description="Helical" evidence="7">
    <location>
        <begin position="95"/>
        <end position="119"/>
    </location>
</feature>
<dbReference type="InterPro" id="IPR008217">
    <property type="entry name" value="Ccc1_fam"/>
</dbReference>
<evidence type="ECO:0000256" key="7">
    <source>
        <dbReference type="SAM" id="Phobius"/>
    </source>
</evidence>
<accession>A0A177WBP0</accession>
<reference evidence="8 9" key="1">
    <citation type="submission" date="2006-10" db="EMBL/GenBank/DDBJ databases">
        <title>The Genome Sequence of Batrachochytrium dendrobatidis JEL423.</title>
        <authorList>
            <consortium name="The Broad Institute Genome Sequencing Platform"/>
            <person name="Birren B."/>
            <person name="Lander E."/>
            <person name="Galagan J."/>
            <person name="Cuomo C."/>
            <person name="Devon K."/>
            <person name="Jaffe D."/>
            <person name="Butler J."/>
            <person name="Alvarez P."/>
            <person name="Gnerre S."/>
            <person name="Grabherr M."/>
            <person name="Kleber M."/>
            <person name="Mauceli E."/>
            <person name="Brockman W."/>
            <person name="Young S."/>
            <person name="LaButti K."/>
            <person name="Sykes S."/>
            <person name="DeCaprio D."/>
            <person name="Crawford M."/>
            <person name="Koehrsen M."/>
            <person name="Engels R."/>
            <person name="Montgomery P."/>
            <person name="Pearson M."/>
            <person name="Howarth C."/>
            <person name="Larson L."/>
            <person name="White J."/>
            <person name="O'Leary S."/>
            <person name="Kodira C."/>
            <person name="Zeng Q."/>
            <person name="Yandava C."/>
            <person name="Alvarado L."/>
            <person name="Longcore J."/>
            <person name="James T."/>
        </authorList>
    </citation>
    <scope>NUCLEOTIDE SEQUENCE [LARGE SCALE GENOMIC DNA]</scope>
    <source>
        <strain evidence="8 9">JEL423</strain>
    </source>
</reference>
<dbReference type="Pfam" id="PF01988">
    <property type="entry name" value="VIT1"/>
    <property type="match status" value="1"/>
</dbReference>
<dbReference type="AlphaFoldDB" id="A0A177WBP0"/>
<dbReference type="GO" id="GO:0030026">
    <property type="term" value="P:intracellular manganese ion homeostasis"/>
    <property type="evidence" value="ECO:0007669"/>
    <property type="project" value="InterPro"/>
</dbReference>
<sequence>MSKSDHIADRSLPQSQQTSPPQHQSVNVRPVSPIDDVHSVEFIPEPEGELIEHPLEPHFEGAQIIRDVIVGLADGLTVPFALAAGLASLNNSRLVITAGLAEIVAGAISMGLGGYLAGLSEIEHYDNERIREVHEVETVPLREEQEIAEIFEPYGISADIVKPMVDVLKQNKDVWVDFMMKFELNLEKPDKNRTWISALTIGTSYFIGGIVPLLPYVFISTAIDALYVSAAATIVTLFIFGYFKAAMMGSRHPFYSAVQMAFVGAAAAGSAFGIAKLIPQEQH</sequence>
<dbReference type="Proteomes" id="UP000077115">
    <property type="component" value="Unassembled WGS sequence"/>
</dbReference>
<organism evidence="8 9">
    <name type="scientific">Batrachochytrium dendrobatidis (strain JEL423)</name>
    <dbReference type="NCBI Taxonomy" id="403673"/>
    <lineage>
        <taxon>Eukaryota</taxon>
        <taxon>Fungi</taxon>
        <taxon>Fungi incertae sedis</taxon>
        <taxon>Chytridiomycota</taxon>
        <taxon>Chytridiomycota incertae sedis</taxon>
        <taxon>Chytridiomycetes</taxon>
        <taxon>Rhizophydiales</taxon>
        <taxon>Rhizophydiales incertae sedis</taxon>
        <taxon>Batrachochytrium</taxon>
    </lineage>
</organism>
<dbReference type="CDD" id="cd02435">
    <property type="entry name" value="CCC1"/>
    <property type="match status" value="1"/>
</dbReference>
<dbReference type="GO" id="GO:0012505">
    <property type="term" value="C:endomembrane system"/>
    <property type="evidence" value="ECO:0007669"/>
    <property type="project" value="UniProtKB-SubCell"/>
</dbReference>
<keyword evidence="4 7" id="KW-1133">Transmembrane helix</keyword>
<feature type="transmembrane region" description="Helical" evidence="7">
    <location>
        <begin position="68"/>
        <end position="89"/>
    </location>
</feature>
<reference evidence="8 9" key="2">
    <citation type="submission" date="2016-05" db="EMBL/GenBank/DDBJ databases">
        <title>Lineage-specific infection strategies underlie the spectrum of fungal disease in amphibians.</title>
        <authorList>
            <person name="Cuomo C.A."/>
            <person name="Farrer R.A."/>
            <person name="James T."/>
            <person name="Longcore J."/>
            <person name="Birren B."/>
        </authorList>
    </citation>
    <scope>NUCLEOTIDE SEQUENCE [LARGE SCALE GENOMIC DNA]</scope>
    <source>
        <strain evidence="8 9">JEL423</strain>
    </source>
</reference>
<evidence type="ECO:0000256" key="2">
    <source>
        <dbReference type="ARBA" id="ARBA00007049"/>
    </source>
</evidence>
<feature type="transmembrane region" description="Helical" evidence="7">
    <location>
        <begin position="225"/>
        <end position="243"/>
    </location>
</feature>
<proteinExistence type="inferred from homology"/>
<feature type="transmembrane region" description="Helical" evidence="7">
    <location>
        <begin position="195"/>
        <end position="219"/>
    </location>
</feature>
<evidence type="ECO:0008006" key="10">
    <source>
        <dbReference type="Google" id="ProtNLM"/>
    </source>
</evidence>
<evidence type="ECO:0000256" key="3">
    <source>
        <dbReference type="ARBA" id="ARBA00022692"/>
    </source>
</evidence>
<evidence type="ECO:0000313" key="8">
    <source>
        <dbReference type="EMBL" id="OAJ37499.1"/>
    </source>
</evidence>
<comment type="subcellular location">
    <subcellularLocation>
        <location evidence="1">Endomembrane system</location>
        <topology evidence="1">Multi-pass membrane protein</topology>
    </subcellularLocation>
</comment>
<feature type="region of interest" description="Disordered" evidence="6">
    <location>
        <begin position="1"/>
        <end position="30"/>
    </location>
</feature>
<dbReference type="EMBL" id="DS022300">
    <property type="protein sequence ID" value="OAJ37499.1"/>
    <property type="molecule type" value="Genomic_DNA"/>
</dbReference>
<evidence type="ECO:0000256" key="6">
    <source>
        <dbReference type="SAM" id="MobiDB-lite"/>
    </source>
</evidence>
<dbReference type="OrthoDB" id="73465at2759"/>
<comment type="similarity">
    <text evidence="2">Belongs to the CCC1 family.</text>
</comment>
<feature type="transmembrane region" description="Helical" evidence="7">
    <location>
        <begin position="255"/>
        <end position="278"/>
    </location>
</feature>
<protein>
    <recommendedName>
        <fullName evidence="10">TIGR00267 family protein</fullName>
    </recommendedName>
</protein>
<dbReference type="GO" id="GO:0005384">
    <property type="term" value="F:manganese ion transmembrane transporter activity"/>
    <property type="evidence" value="ECO:0007669"/>
    <property type="project" value="InterPro"/>
</dbReference>
<keyword evidence="3 7" id="KW-0812">Transmembrane</keyword>
<evidence type="ECO:0000256" key="5">
    <source>
        <dbReference type="ARBA" id="ARBA00023136"/>
    </source>
</evidence>
<dbReference type="STRING" id="403673.A0A177WBP0"/>
<name>A0A177WBP0_BATDL</name>
<gene>
    <name evidence="8" type="ORF">BDEG_21513</name>
</gene>
<dbReference type="PANTHER" id="PTHR31851">
    <property type="entry name" value="FE(2+)/MN(2+) TRANSPORTER PCL1"/>
    <property type="match status" value="1"/>
</dbReference>
<dbReference type="VEuPathDB" id="FungiDB:BDEG_21513"/>
<evidence type="ECO:0000313" key="9">
    <source>
        <dbReference type="Proteomes" id="UP000077115"/>
    </source>
</evidence>
<evidence type="ECO:0000256" key="1">
    <source>
        <dbReference type="ARBA" id="ARBA00004127"/>
    </source>
</evidence>
<keyword evidence="5 7" id="KW-0472">Membrane</keyword>
<feature type="compositionally biased region" description="Low complexity" evidence="6">
    <location>
        <begin position="13"/>
        <end position="25"/>
    </location>
</feature>